<keyword evidence="2" id="KW-1185">Reference proteome</keyword>
<sequence length="155" mass="17598">MSCTWGEKTPASSGAKLLGNSTAEKFLGVMWDNNLFTSQRCDLVAKKAKGILGCIGKSIASRSQEMILPLYTALVRPHLEYYVQFWDSQFKKDKKLLGRVQRRAVKMMRGLKHLSHEARLRLPIYPGEDTTEKGFCQCKQIFKGGYQEDGQDSFQ</sequence>
<dbReference type="AlphaFoldDB" id="A0A3M0L0K0"/>
<organism evidence="1 2">
    <name type="scientific">Hirundo rustica rustica</name>
    <dbReference type="NCBI Taxonomy" id="333673"/>
    <lineage>
        <taxon>Eukaryota</taxon>
        <taxon>Metazoa</taxon>
        <taxon>Chordata</taxon>
        <taxon>Craniata</taxon>
        <taxon>Vertebrata</taxon>
        <taxon>Euteleostomi</taxon>
        <taxon>Archelosauria</taxon>
        <taxon>Archosauria</taxon>
        <taxon>Dinosauria</taxon>
        <taxon>Saurischia</taxon>
        <taxon>Theropoda</taxon>
        <taxon>Coelurosauria</taxon>
        <taxon>Aves</taxon>
        <taxon>Neognathae</taxon>
        <taxon>Neoaves</taxon>
        <taxon>Telluraves</taxon>
        <taxon>Australaves</taxon>
        <taxon>Passeriformes</taxon>
        <taxon>Sylvioidea</taxon>
        <taxon>Hirundinidae</taxon>
        <taxon>Hirundo</taxon>
    </lineage>
</organism>
<dbReference type="PANTHER" id="PTHR33332">
    <property type="entry name" value="REVERSE TRANSCRIPTASE DOMAIN-CONTAINING PROTEIN"/>
    <property type="match status" value="1"/>
</dbReference>
<evidence type="ECO:0000313" key="1">
    <source>
        <dbReference type="EMBL" id="RMC17294.1"/>
    </source>
</evidence>
<gene>
    <name evidence="1" type="ORF">DUI87_05875</name>
</gene>
<evidence type="ECO:0000313" key="2">
    <source>
        <dbReference type="Proteomes" id="UP000269221"/>
    </source>
</evidence>
<dbReference type="STRING" id="333673.A0A3M0L0K0"/>
<comment type="caution">
    <text evidence="1">The sequence shown here is derived from an EMBL/GenBank/DDBJ whole genome shotgun (WGS) entry which is preliminary data.</text>
</comment>
<protein>
    <submittedName>
        <fullName evidence="1">Uncharacterized protein</fullName>
    </submittedName>
</protein>
<name>A0A3M0L0K0_HIRRU</name>
<accession>A0A3M0L0K0</accession>
<reference evidence="1 2" key="1">
    <citation type="submission" date="2018-07" db="EMBL/GenBank/DDBJ databases">
        <title>A high quality draft genome assembly of the barn swallow (H. rustica rustica).</title>
        <authorList>
            <person name="Formenti G."/>
            <person name="Chiara M."/>
            <person name="Poveda L."/>
            <person name="Francoijs K.-J."/>
            <person name="Bonisoli-Alquati A."/>
            <person name="Canova L."/>
            <person name="Gianfranceschi L."/>
            <person name="Horner D.S."/>
            <person name="Saino N."/>
        </authorList>
    </citation>
    <scope>NUCLEOTIDE SEQUENCE [LARGE SCALE GENOMIC DNA]</scope>
    <source>
        <strain evidence="1">Chelidonia</strain>
        <tissue evidence="1">Blood</tissue>
    </source>
</reference>
<proteinExistence type="predicted"/>
<dbReference type="Proteomes" id="UP000269221">
    <property type="component" value="Unassembled WGS sequence"/>
</dbReference>
<dbReference type="OrthoDB" id="276744at2759"/>
<dbReference type="EMBL" id="QRBI01000099">
    <property type="protein sequence ID" value="RMC17294.1"/>
    <property type="molecule type" value="Genomic_DNA"/>
</dbReference>